<comment type="catalytic activity">
    <reaction evidence="7">
        <text>a 2'-deoxycytidine in DNA + S-adenosyl-L-methionine = a 5-methyl-2'-deoxycytidine in DNA + S-adenosyl-L-homocysteine + H(+)</text>
        <dbReference type="Rhea" id="RHEA:13681"/>
        <dbReference type="Rhea" id="RHEA-COMP:11369"/>
        <dbReference type="Rhea" id="RHEA-COMP:11370"/>
        <dbReference type="ChEBI" id="CHEBI:15378"/>
        <dbReference type="ChEBI" id="CHEBI:57856"/>
        <dbReference type="ChEBI" id="CHEBI:59789"/>
        <dbReference type="ChEBI" id="CHEBI:85452"/>
        <dbReference type="ChEBI" id="CHEBI:85454"/>
        <dbReference type="EC" id="2.1.1.37"/>
    </reaction>
</comment>
<dbReference type="PRINTS" id="PR00105">
    <property type="entry name" value="C5METTRFRASE"/>
</dbReference>
<dbReference type="Proteomes" id="UP001328733">
    <property type="component" value="Unassembled WGS sequence"/>
</dbReference>
<dbReference type="SUPFAM" id="SSF53335">
    <property type="entry name" value="S-adenosyl-L-methionine-dependent methyltransferases"/>
    <property type="match status" value="1"/>
</dbReference>
<dbReference type="InterPro" id="IPR001525">
    <property type="entry name" value="C5_MeTfrase"/>
</dbReference>
<evidence type="ECO:0000256" key="5">
    <source>
        <dbReference type="PROSITE-ProRule" id="PRU01016"/>
    </source>
</evidence>
<dbReference type="CDD" id="cd00315">
    <property type="entry name" value="Cyt_C5_DNA_methylase"/>
    <property type="match status" value="1"/>
</dbReference>
<evidence type="ECO:0000256" key="4">
    <source>
        <dbReference type="ARBA" id="ARBA00022747"/>
    </source>
</evidence>
<dbReference type="Gene3D" id="3.40.50.150">
    <property type="entry name" value="Vaccinia Virus protein VP39"/>
    <property type="match status" value="1"/>
</dbReference>
<organism evidence="8 9">
    <name type="scientific">Pannus brasiliensis CCIBt3594</name>
    <dbReference type="NCBI Taxonomy" id="1427578"/>
    <lineage>
        <taxon>Bacteria</taxon>
        <taxon>Bacillati</taxon>
        <taxon>Cyanobacteriota</taxon>
        <taxon>Cyanophyceae</taxon>
        <taxon>Oscillatoriophycideae</taxon>
        <taxon>Chroococcales</taxon>
        <taxon>Microcystaceae</taxon>
        <taxon>Pannus</taxon>
    </lineage>
</organism>
<evidence type="ECO:0000256" key="7">
    <source>
        <dbReference type="RuleBase" id="RU000417"/>
    </source>
</evidence>
<evidence type="ECO:0000256" key="3">
    <source>
        <dbReference type="ARBA" id="ARBA00022691"/>
    </source>
</evidence>
<dbReference type="AlphaFoldDB" id="A0AAW9QUE1"/>
<dbReference type="GO" id="GO:0003886">
    <property type="term" value="F:DNA (cytosine-5-)-methyltransferase activity"/>
    <property type="evidence" value="ECO:0007669"/>
    <property type="project" value="UniProtKB-EC"/>
</dbReference>
<sequence>MGIDLKDFKVVDLFSGCGGFSLGLQNAGFNVVAGFDNWEAAIEVYQKNFSHPVFAVDLEKLPGDYDCIREFQPSIIVGGPPCQDFSSAGKRDESLGRGDLTMTFAKIVTDLKPRFFIMENVDRFVKSEKYQEAKKVFELAGYGLTEKIVNASFCGVPQNRKRFFWIGDINGKHQQIEFYLDKNMSKKAMTIRQYFNQINKPLNFEHYYRHPRSYKRRGVFSVDDPSPTVRGVNRPIPKTYRSHSGDSALITSAIRPLTTLERSYLQTFPENFIFTGSKTDIEQMIGNAVPVKLAEYVARCLVEYIVDRDLQDSNQFAQFKQTSQNFIQLSLLEI</sequence>
<feature type="active site" evidence="5">
    <location>
        <position position="82"/>
    </location>
</feature>
<dbReference type="InterPro" id="IPR031303">
    <property type="entry name" value="C5_meth_CS"/>
</dbReference>
<name>A0AAW9QUE1_9CHRO</name>
<proteinExistence type="inferred from homology"/>
<evidence type="ECO:0000313" key="8">
    <source>
        <dbReference type="EMBL" id="MEG3438551.1"/>
    </source>
</evidence>
<dbReference type="PROSITE" id="PS00094">
    <property type="entry name" value="C5_MTASE_1"/>
    <property type="match status" value="1"/>
</dbReference>
<dbReference type="EC" id="2.1.1.37" evidence="7"/>
<reference evidence="8 9" key="1">
    <citation type="submission" date="2024-01" db="EMBL/GenBank/DDBJ databases">
        <title>Genomic insights into the taxonomy and metabolism of the cyanobacterium Pannus brasiliensis CCIBt3594.</title>
        <authorList>
            <person name="Machado M."/>
            <person name="Botero N.B."/>
            <person name="Andreote A.P.D."/>
            <person name="Feitosa A.M.T."/>
            <person name="Popin R."/>
            <person name="Sivonen K."/>
            <person name="Fiore M.F."/>
        </authorList>
    </citation>
    <scope>NUCLEOTIDE SEQUENCE [LARGE SCALE GENOMIC DNA]</scope>
    <source>
        <strain evidence="8 9">CCIBt3594</strain>
    </source>
</reference>
<evidence type="ECO:0000256" key="2">
    <source>
        <dbReference type="ARBA" id="ARBA00022679"/>
    </source>
</evidence>
<dbReference type="NCBIfam" id="TIGR00675">
    <property type="entry name" value="dcm"/>
    <property type="match status" value="1"/>
</dbReference>
<comment type="caution">
    <text evidence="8">The sequence shown here is derived from an EMBL/GenBank/DDBJ whole genome shotgun (WGS) entry which is preliminary data.</text>
</comment>
<dbReference type="PANTHER" id="PTHR10629:SF52">
    <property type="entry name" value="DNA (CYTOSINE-5)-METHYLTRANSFERASE 1"/>
    <property type="match status" value="1"/>
</dbReference>
<keyword evidence="9" id="KW-1185">Reference proteome</keyword>
<dbReference type="PROSITE" id="PS51679">
    <property type="entry name" value="SAM_MT_C5"/>
    <property type="match status" value="1"/>
</dbReference>
<evidence type="ECO:0000256" key="6">
    <source>
        <dbReference type="RuleBase" id="RU000416"/>
    </source>
</evidence>
<protein>
    <recommendedName>
        <fullName evidence="7">Cytosine-specific methyltransferase</fullName>
        <ecNumber evidence="7">2.1.1.37</ecNumber>
    </recommendedName>
</protein>
<comment type="similarity">
    <text evidence="5 6">Belongs to the class I-like SAM-binding methyltransferase superfamily. C5-methyltransferase family.</text>
</comment>
<dbReference type="PANTHER" id="PTHR10629">
    <property type="entry name" value="CYTOSINE-SPECIFIC METHYLTRANSFERASE"/>
    <property type="match status" value="1"/>
</dbReference>
<keyword evidence="2 5" id="KW-0808">Transferase</keyword>
<dbReference type="InterPro" id="IPR050390">
    <property type="entry name" value="C5-Methyltransferase"/>
</dbReference>
<keyword evidence="4" id="KW-0680">Restriction system</keyword>
<gene>
    <name evidence="8" type="ORF">V0288_15575</name>
</gene>
<dbReference type="Gene3D" id="3.90.120.10">
    <property type="entry name" value="DNA Methylase, subunit A, domain 2"/>
    <property type="match status" value="1"/>
</dbReference>
<dbReference type="Pfam" id="PF00145">
    <property type="entry name" value="DNA_methylase"/>
    <property type="match status" value="1"/>
</dbReference>
<dbReference type="PROSITE" id="PS00095">
    <property type="entry name" value="C5_MTASE_2"/>
    <property type="match status" value="1"/>
</dbReference>
<keyword evidence="3 5" id="KW-0949">S-adenosyl-L-methionine</keyword>
<accession>A0AAW9QUE1</accession>
<dbReference type="InterPro" id="IPR029063">
    <property type="entry name" value="SAM-dependent_MTases_sf"/>
</dbReference>
<evidence type="ECO:0000313" key="9">
    <source>
        <dbReference type="Proteomes" id="UP001328733"/>
    </source>
</evidence>
<dbReference type="EMBL" id="JBAFSM010000030">
    <property type="protein sequence ID" value="MEG3438551.1"/>
    <property type="molecule type" value="Genomic_DNA"/>
</dbReference>
<dbReference type="GO" id="GO:0009307">
    <property type="term" value="P:DNA restriction-modification system"/>
    <property type="evidence" value="ECO:0007669"/>
    <property type="project" value="UniProtKB-KW"/>
</dbReference>
<dbReference type="RefSeq" id="WP_332866031.1">
    <property type="nucleotide sequence ID" value="NZ_JBAFSM010000030.1"/>
</dbReference>
<keyword evidence="1 5" id="KW-0489">Methyltransferase</keyword>
<dbReference type="InterPro" id="IPR018117">
    <property type="entry name" value="C5_DNA_meth_AS"/>
</dbReference>
<evidence type="ECO:0000256" key="1">
    <source>
        <dbReference type="ARBA" id="ARBA00022603"/>
    </source>
</evidence>
<dbReference type="GO" id="GO:0032259">
    <property type="term" value="P:methylation"/>
    <property type="evidence" value="ECO:0007669"/>
    <property type="project" value="UniProtKB-KW"/>
</dbReference>